<sequence length="53" mass="5991">GRSPRRTGTALHVHANTVAQRLDRVADLLGAGWNRPERELEVQLALRLHRLRG</sequence>
<proteinExistence type="predicted"/>
<dbReference type="Proteomes" id="UP000253318">
    <property type="component" value="Unassembled WGS sequence"/>
</dbReference>
<dbReference type="AlphaFoldDB" id="A0A368SXD4"/>
<feature type="non-terminal residue" evidence="2">
    <location>
        <position position="1"/>
    </location>
</feature>
<accession>A0A368SXD4</accession>
<dbReference type="EMBL" id="QEIN01000626">
    <property type="protein sequence ID" value="RCV47144.1"/>
    <property type="molecule type" value="Genomic_DNA"/>
</dbReference>
<protein>
    <recommendedName>
        <fullName evidence="1">PucR C-terminal helix-turn-helix domain-containing protein</fullName>
    </recommendedName>
</protein>
<dbReference type="PANTHER" id="PTHR33744:SF1">
    <property type="entry name" value="DNA-BINDING TRANSCRIPTIONAL ACTIVATOR ADER"/>
    <property type="match status" value="1"/>
</dbReference>
<evidence type="ECO:0000313" key="3">
    <source>
        <dbReference type="Proteomes" id="UP000253318"/>
    </source>
</evidence>
<dbReference type="PANTHER" id="PTHR33744">
    <property type="entry name" value="CARBOHYDRATE DIACID REGULATOR"/>
    <property type="match status" value="1"/>
</dbReference>
<dbReference type="InterPro" id="IPR025736">
    <property type="entry name" value="PucR_C-HTH_dom"/>
</dbReference>
<name>A0A368SXD4_9ACTN</name>
<evidence type="ECO:0000313" key="2">
    <source>
        <dbReference type="EMBL" id="RCV47144.1"/>
    </source>
</evidence>
<dbReference type="InterPro" id="IPR042070">
    <property type="entry name" value="PucR_C-HTH_sf"/>
</dbReference>
<gene>
    <name evidence="2" type="ORF">DEF24_27575</name>
</gene>
<evidence type="ECO:0000259" key="1">
    <source>
        <dbReference type="Pfam" id="PF13556"/>
    </source>
</evidence>
<dbReference type="OrthoDB" id="8026818at2"/>
<keyword evidence="3" id="KW-1185">Reference proteome</keyword>
<feature type="domain" description="PucR C-terminal helix-turn-helix" evidence="1">
    <location>
        <begin position="1"/>
        <end position="48"/>
    </location>
</feature>
<dbReference type="RefSeq" id="WP_147280332.1">
    <property type="nucleotide sequence ID" value="NZ_QEIM01000502.1"/>
</dbReference>
<dbReference type="Gene3D" id="1.10.10.2840">
    <property type="entry name" value="PucR C-terminal helix-turn-helix domain"/>
    <property type="match status" value="1"/>
</dbReference>
<reference evidence="2 3" key="1">
    <citation type="submission" date="2018-04" db="EMBL/GenBank/DDBJ databases">
        <title>Novel actinobacteria from marine sediment.</title>
        <authorList>
            <person name="Ng Z.Y."/>
            <person name="Tan G.Y.A."/>
        </authorList>
    </citation>
    <scope>NUCLEOTIDE SEQUENCE [LARGE SCALE GENOMIC DNA]</scope>
    <source>
        <strain evidence="2 3">TPS81</strain>
    </source>
</reference>
<dbReference type="Pfam" id="PF13556">
    <property type="entry name" value="HTH_30"/>
    <property type="match status" value="1"/>
</dbReference>
<organism evidence="2 3">
    <name type="scientific">Marinitenerispora sediminis</name>
    <dbReference type="NCBI Taxonomy" id="1931232"/>
    <lineage>
        <taxon>Bacteria</taxon>
        <taxon>Bacillati</taxon>
        <taxon>Actinomycetota</taxon>
        <taxon>Actinomycetes</taxon>
        <taxon>Streptosporangiales</taxon>
        <taxon>Nocardiopsidaceae</taxon>
        <taxon>Marinitenerispora</taxon>
    </lineage>
</organism>
<dbReference type="InterPro" id="IPR051448">
    <property type="entry name" value="CdaR-like_regulators"/>
</dbReference>
<comment type="caution">
    <text evidence="2">The sequence shown here is derived from an EMBL/GenBank/DDBJ whole genome shotgun (WGS) entry which is preliminary data.</text>
</comment>